<accession>A0A168RVZ8</accession>
<dbReference type="InterPro" id="IPR029962">
    <property type="entry name" value="TBL"/>
</dbReference>
<proteinExistence type="predicted"/>
<organism evidence="1">
    <name type="scientific">Absidia glauca</name>
    <name type="common">Pin mould</name>
    <dbReference type="NCBI Taxonomy" id="4829"/>
    <lineage>
        <taxon>Eukaryota</taxon>
        <taxon>Fungi</taxon>
        <taxon>Fungi incertae sedis</taxon>
        <taxon>Mucoromycota</taxon>
        <taxon>Mucoromycotina</taxon>
        <taxon>Mucoromycetes</taxon>
        <taxon>Mucorales</taxon>
        <taxon>Cunninghamellaceae</taxon>
        <taxon>Absidia</taxon>
    </lineage>
</organism>
<sequence>MPQDDFVHTVTPPSTANVIITNNNNNNQKALKKPFVPLPHSLERLCTPTTYNKGEWKRQSMHIKNNSTRSFAANVKYTCPSHFAHKCFARNENELLRNKQIAEWQWQPDDCDLLPMDTHRLAKHLSDHPLLLVGDSITQLQYESMGCLLGESMSTLKTPTNMTGGDKAIKVSELHYADAVKPKTTIQTPAMAYLRSDFGVRVDDLRLIQPFEEEGDLLGLGHNFPWYLKLTRFLSVLQGAHWHTNLRWGPNTNEDELLKGFRNAMTIIFDHLKRTIKPHQRVWIRSTPFGHKDCSRHTQPATLTHPIDPPTGQPGEYEWHLFPVFDAIRYDDADDDDDDDDDNDDSTTALHRFLRLF</sequence>
<dbReference type="Proteomes" id="UP000078561">
    <property type="component" value="Unassembled WGS sequence"/>
</dbReference>
<dbReference type="OrthoDB" id="630188at2759"/>
<gene>
    <name evidence="1" type="primary">ABSGL_13111.1 scaffold 13659</name>
</gene>
<dbReference type="PANTHER" id="PTHR32285:SF48">
    <property type="entry name" value="PROTEIN TRICHOME BIREFRINGENCE-LIKE 19"/>
    <property type="match status" value="1"/>
</dbReference>
<protein>
    <submittedName>
        <fullName evidence="1">Uncharacterized protein</fullName>
    </submittedName>
</protein>
<dbReference type="EMBL" id="LT554760">
    <property type="protein sequence ID" value="SAM07468.1"/>
    <property type="molecule type" value="Genomic_DNA"/>
</dbReference>
<evidence type="ECO:0000313" key="2">
    <source>
        <dbReference type="Proteomes" id="UP000078561"/>
    </source>
</evidence>
<dbReference type="InParanoid" id="A0A168RVZ8"/>
<name>A0A168RVZ8_ABSGL</name>
<dbReference type="GO" id="GO:0016413">
    <property type="term" value="F:O-acetyltransferase activity"/>
    <property type="evidence" value="ECO:0007669"/>
    <property type="project" value="InterPro"/>
</dbReference>
<keyword evidence="2" id="KW-1185">Reference proteome</keyword>
<dbReference type="STRING" id="4829.A0A168RVZ8"/>
<evidence type="ECO:0000313" key="1">
    <source>
        <dbReference type="EMBL" id="SAM07468.1"/>
    </source>
</evidence>
<dbReference type="AlphaFoldDB" id="A0A168RVZ8"/>
<dbReference type="PANTHER" id="PTHR32285">
    <property type="entry name" value="PROTEIN TRICHOME BIREFRINGENCE-LIKE 9-RELATED"/>
    <property type="match status" value="1"/>
</dbReference>
<reference evidence="1" key="1">
    <citation type="submission" date="2016-04" db="EMBL/GenBank/DDBJ databases">
        <authorList>
            <person name="Evans L.H."/>
            <person name="Alamgir A."/>
            <person name="Owens N."/>
            <person name="Weber N.D."/>
            <person name="Virtaneva K."/>
            <person name="Barbian K."/>
            <person name="Babar A."/>
            <person name="Rosenke K."/>
        </authorList>
    </citation>
    <scope>NUCLEOTIDE SEQUENCE [LARGE SCALE GENOMIC DNA]</scope>
    <source>
        <strain evidence="1">CBS 101.48</strain>
    </source>
</reference>